<evidence type="ECO:0000313" key="2">
    <source>
        <dbReference type="Proteomes" id="UP000006514"/>
    </source>
</evidence>
<reference evidence="2" key="1">
    <citation type="journal article" date="2012" name="Science">
        <title>The Paleozoic origin of enzymatic lignin decomposition reconstructed from 31 fungal genomes.</title>
        <authorList>
            <person name="Floudas D."/>
            <person name="Binder M."/>
            <person name="Riley R."/>
            <person name="Barry K."/>
            <person name="Blanchette R.A."/>
            <person name="Henrissat B."/>
            <person name="Martinez A.T."/>
            <person name="Otillar R."/>
            <person name="Spatafora J.W."/>
            <person name="Yadav J.S."/>
            <person name="Aerts A."/>
            <person name="Benoit I."/>
            <person name="Boyd A."/>
            <person name="Carlson A."/>
            <person name="Copeland A."/>
            <person name="Coutinho P.M."/>
            <person name="de Vries R.P."/>
            <person name="Ferreira P."/>
            <person name="Findley K."/>
            <person name="Foster B."/>
            <person name="Gaskell J."/>
            <person name="Glotzer D."/>
            <person name="Gorecki P."/>
            <person name="Heitman J."/>
            <person name="Hesse C."/>
            <person name="Hori C."/>
            <person name="Igarashi K."/>
            <person name="Jurgens J.A."/>
            <person name="Kallen N."/>
            <person name="Kersten P."/>
            <person name="Kohler A."/>
            <person name="Kuees U."/>
            <person name="Kumar T.K.A."/>
            <person name="Kuo A."/>
            <person name="LaButti K."/>
            <person name="Larrondo L.F."/>
            <person name="Lindquist E."/>
            <person name="Ling A."/>
            <person name="Lombard V."/>
            <person name="Lucas S."/>
            <person name="Lundell T."/>
            <person name="Martin R."/>
            <person name="McLaughlin D.J."/>
            <person name="Morgenstern I."/>
            <person name="Morin E."/>
            <person name="Murat C."/>
            <person name="Nagy L.G."/>
            <person name="Nolan M."/>
            <person name="Ohm R.A."/>
            <person name="Patyshakuliyeva A."/>
            <person name="Rokas A."/>
            <person name="Ruiz-Duenas F.J."/>
            <person name="Sabat G."/>
            <person name="Salamov A."/>
            <person name="Samejima M."/>
            <person name="Schmutz J."/>
            <person name="Slot J.C."/>
            <person name="St John F."/>
            <person name="Stenlid J."/>
            <person name="Sun H."/>
            <person name="Sun S."/>
            <person name="Syed K."/>
            <person name="Tsang A."/>
            <person name="Wiebenga A."/>
            <person name="Young D."/>
            <person name="Pisabarro A."/>
            <person name="Eastwood D.C."/>
            <person name="Martin F."/>
            <person name="Cullen D."/>
            <person name="Grigoriev I.V."/>
            <person name="Hibbett D.S."/>
        </authorList>
    </citation>
    <scope>NUCLEOTIDE SEQUENCE [LARGE SCALE GENOMIC DNA]</scope>
    <source>
        <strain evidence="2">TFB10046</strain>
    </source>
</reference>
<dbReference type="AlphaFoldDB" id="J0LFD9"/>
<gene>
    <name evidence="1" type="ORF">AURDEDRAFT_130291</name>
</gene>
<protein>
    <submittedName>
        <fullName evidence="1">Uncharacterized protein</fullName>
    </submittedName>
</protein>
<proteinExistence type="predicted"/>
<keyword evidence="2" id="KW-1185">Reference proteome</keyword>
<accession>J0LFD9</accession>
<dbReference type="EMBL" id="JH687873">
    <property type="protein sequence ID" value="EJD35991.1"/>
    <property type="molecule type" value="Genomic_DNA"/>
</dbReference>
<dbReference type="KEGG" id="adl:AURDEDRAFT_130291"/>
<evidence type="ECO:0000313" key="1">
    <source>
        <dbReference type="EMBL" id="EJD35991.1"/>
    </source>
</evidence>
<name>J0LFD9_AURST</name>
<organism evidence="1 2">
    <name type="scientific">Auricularia subglabra (strain TFB-10046 / SS5)</name>
    <name type="common">White-rot fungus</name>
    <name type="synonym">Auricularia delicata (strain TFB10046)</name>
    <dbReference type="NCBI Taxonomy" id="717982"/>
    <lineage>
        <taxon>Eukaryota</taxon>
        <taxon>Fungi</taxon>
        <taxon>Dikarya</taxon>
        <taxon>Basidiomycota</taxon>
        <taxon>Agaricomycotina</taxon>
        <taxon>Agaricomycetes</taxon>
        <taxon>Auriculariales</taxon>
        <taxon>Auriculariaceae</taxon>
        <taxon>Auricularia</taxon>
    </lineage>
</organism>
<sequence length="230" mass="25135">MPGSRAMMEMAFKLRDAAPVFEDAETLSVSQYNGYTLYATIEARSTRGRECTVILHHRSSLHYDKVSGALAGTIHANSAQLGCLCVFSTPVTMLDALFNPPPALPVLRALTVLVEKWAPELPIMVQMTHVEGYGSQFPSGSLACLLDTQDMALTHIDIVASTSAGSLEESDLEGLLDTLEKSLSPRSQEDEVVVVVRGFRSDFVAHVALPRVHRYSITLLASENTRRRST</sequence>
<dbReference type="InParanoid" id="J0LFD9"/>
<dbReference type="Proteomes" id="UP000006514">
    <property type="component" value="Unassembled WGS sequence"/>
</dbReference>